<organism evidence="2 3">
    <name type="scientific">Sphingobium indicum BiD32</name>
    <dbReference type="NCBI Taxonomy" id="1301087"/>
    <lineage>
        <taxon>Bacteria</taxon>
        <taxon>Pseudomonadati</taxon>
        <taxon>Pseudomonadota</taxon>
        <taxon>Alphaproteobacteria</taxon>
        <taxon>Sphingomonadales</taxon>
        <taxon>Sphingomonadaceae</taxon>
        <taxon>Sphingobium</taxon>
    </lineage>
</organism>
<proteinExistence type="predicted"/>
<name>N1MTN2_9SPHN</name>
<evidence type="ECO:0000256" key="1">
    <source>
        <dbReference type="SAM" id="MobiDB-lite"/>
    </source>
</evidence>
<sequence length="115" mass="13270">MSCRLDGRGRRGRRDCRRDDRRWCCSRRGRAEHVKFRALLAGIGGLRRAGRGQGKDRRGLLRLLGVGWQRQQQRRGEKKRTMIPHGLSQGTRRAERQVNNEKPMTPAVQSRRAAA</sequence>
<dbReference type="AlphaFoldDB" id="N1MTN2"/>
<keyword evidence="3" id="KW-1185">Reference proteome</keyword>
<feature type="region of interest" description="Disordered" evidence="1">
    <location>
        <begin position="71"/>
        <end position="115"/>
    </location>
</feature>
<dbReference type="Proteomes" id="UP000013201">
    <property type="component" value="Unassembled WGS sequence"/>
</dbReference>
<accession>N1MTN2</accession>
<evidence type="ECO:0000313" key="2">
    <source>
        <dbReference type="EMBL" id="CCW20124.1"/>
    </source>
</evidence>
<dbReference type="EMBL" id="CAVK010000250">
    <property type="protein sequence ID" value="CCW20124.1"/>
    <property type="molecule type" value="Genomic_DNA"/>
</dbReference>
<feature type="compositionally biased region" description="Basic residues" evidence="1">
    <location>
        <begin position="72"/>
        <end position="82"/>
    </location>
</feature>
<reference evidence="3" key="2">
    <citation type="submission" date="2013-04" db="EMBL/GenBank/DDBJ databases">
        <title>Bisphenol A degrading Sphingobium sp. strain BiD32.</title>
        <authorList>
            <person name="Nielsen J.L."/>
            <person name="Zhou N.A."/>
            <person name="Kjeldal H."/>
        </authorList>
    </citation>
    <scope>NUCLEOTIDE SEQUENCE [LARGE SCALE GENOMIC DNA]</scope>
    <source>
        <strain evidence="3">BiD32</strain>
    </source>
</reference>
<gene>
    <name evidence="2" type="ORF">EBBID32_44950</name>
</gene>
<reference evidence="2 3" key="1">
    <citation type="submission" date="2013-03" db="EMBL/GenBank/DDBJ databases">
        <authorList>
            <person name="Le V."/>
        </authorList>
    </citation>
    <scope>NUCLEOTIDE SEQUENCE [LARGE SCALE GENOMIC DNA]</scope>
    <source>
        <strain evidence="2 3">BiD32</strain>
    </source>
</reference>
<evidence type="ECO:0000313" key="3">
    <source>
        <dbReference type="Proteomes" id="UP000013201"/>
    </source>
</evidence>
<comment type="caution">
    <text evidence="2">The sequence shown here is derived from an EMBL/GenBank/DDBJ whole genome shotgun (WGS) entry which is preliminary data.</text>
</comment>
<protein>
    <submittedName>
        <fullName evidence="2">Uncharacterized protein</fullName>
    </submittedName>
</protein>